<dbReference type="SUPFAM" id="SSF158832">
    <property type="entry name" value="Tex N-terminal region-like"/>
    <property type="match status" value="1"/>
</dbReference>
<feature type="domain" description="Tex-like protein N-terminal" evidence="1">
    <location>
        <begin position="32"/>
        <end position="103"/>
    </location>
</feature>
<dbReference type="InterPro" id="IPR023319">
    <property type="entry name" value="Tex-like_HTH_dom_sf"/>
</dbReference>
<dbReference type="Gene3D" id="1.10.10.650">
    <property type="entry name" value="RuvA domain 2-like"/>
    <property type="match status" value="1"/>
</dbReference>
<protein>
    <recommendedName>
        <fullName evidence="1">Tex-like protein N-terminal domain-containing protein</fullName>
    </recommendedName>
</protein>
<dbReference type="Pfam" id="PF09371">
    <property type="entry name" value="Tex_N"/>
    <property type="match status" value="1"/>
</dbReference>
<reference evidence="2 3" key="1">
    <citation type="journal article" date="2019" name="Sci. Rep.">
        <title>Orb-weaving spider Araneus ventricosus genome elucidates the spidroin gene catalogue.</title>
        <authorList>
            <person name="Kono N."/>
            <person name="Nakamura H."/>
            <person name="Ohtoshi R."/>
            <person name="Moran D.A.P."/>
            <person name="Shinohara A."/>
            <person name="Yoshida Y."/>
            <person name="Fujiwara M."/>
            <person name="Mori M."/>
            <person name="Tomita M."/>
            <person name="Arakawa K."/>
        </authorList>
    </citation>
    <scope>NUCLEOTIDE SEQUENCE [LARGE SCALE GENOMIC DNA]</scope>
</reference>
<dbReference type="Proteomes" id="UP000499080">
    <property type="component" value="Unassembled WGS sequence"/>
</dbReference>
<dbReference type="OrthoDB" id="6423343at2759"/>
<name>A0A4Y2U1N1_ARAVE</name>
<evidence type="ECO:0000313" key="3">
    <source>
        <dbReference type="Proteomes" id="UP000499080"/>
    </source>
</evidence>
<dbReference type="AlphaFoldDB" id="A0A4Y2U1N1"/>
<sequence>MPQRTKVDAELKKIVTEAVEKAKKFCQSLREVEVVAESCNVPVECAQNVMKLFYQDCTIPFIAMCRKKMIGSMQAEKLRELQASYDEVKQVHKKVETVLKTIKHEKFDETIAASFLCAKKVDEVELLYEIAVLH</sequence>
<evidence type="ECO:0000313" key="2">
    <source>
        <dbReference type="EMBL" id="GBO05884.1"/>
    </source>
</evidence>
<proteinExistence type="predicted"/>
<evidence type="ECO:0000259" key="1">
    <source>
        <dbReference type="Pfam" id="PF09371"/>
    </source>
</evidence>
<gene>
    <name evidence="2" type="ORF">AVEN_272776_1</name>
</gene>
<dbReference type="EMBL" id="BGPR01032365">
    <property type="protein sequence ID" value="GBO05884.1"/>
    <property type="molecule type" value="Genomic_DNA"/>
</dbReference>
<accession>A0A4Y2U1N1</accession>
<organism evidence="2 3">
    <name type="scientific">Araneus ventricosus</name>
    <name type="common">Orbweaver spider</name>
    <name type="synonym">Epeira ventricosa</name>
    <dbReference type="NCBI Taxonomy" id="182803"/>
    <lineage>
        <taxon>Eukaryota</taxon>
        <taxon>Metazoa</taxon>
        <taxon>Ecdysozoa</taxon>
        <taxon>Arthropoda</taxon>
        <taxon>Chelicerata</taxon>
        <taxon>Arachnida</taxon>
        <taxon>Araneae</taxon>
        <taxon>Araneomorphae</taxon>
        <taxon>Entelegynae</taxon>
        <taxon>Araneoidea</taxon>
        <taxon>Araneidae</taxon>
        <taxon>Araneus</taxon>
    </lineage>
</organism>
<comment type="caution">
    <text evidence="2">The sequence shown here is derived from an EMBL/GenBank/DDBJ whole genome shotgun (WGS) entry which is preliminary data.</text>
</comment>
<keyword evidence="3" id="KW-1185">Reference proteome</keyword>
<dbReference type="InterPro" id="IPR018974">
    <property type="entry name" value="Tex-like_N"/>
</dbReference>